<proteinExistence type="predicted"/>
<evidence type="ECO:0000313" key="1">
    <source>
        <dbReference type="EMBL" id="KAJ7301430.1"/>
    </source>
</evidence>
<reference evidence="1" key="1">
    <citation type="submission" date="2023-03" db="EMBL/GenBank/DDBJ databases">
        <title>Massive genome expansion in bonnet fungi (Mycena s.s.) driven by repeated elements and novel gene families across ecological guilds.</title>
        <authorList>
            <consortium name="Lawrence Berkeley National Laboratory"/>
            <person name="Harder C.B."/>
            <person name="Miyauchi S."/>
            <person name="Viragh M."/>
            <person name="Kuo A."/>
            <person name="Thoen E."/>
            <person name="Andreopoulos B."/>
            <person name="Lu D."/>
            <person name="Skrede I."/>
            <person name="Drula E."/>
            <person name="Henrissat B."/>
            <person name="Morin E."/>
            <person name="Kohler A."/>
            <person name="Barry K."/>
            <person name="LaButti K."/>
            <person name="Morin E."/>
            <person name="Salamov A."/>
            <person name="Lipzen A."/>
            <person name="Mereny Z."/>
            <person name="Hegedus B."/>
            <person name="Baldrian P."/>
            <person name="Stursova M."/>
            <person name="Weitz H."/>
            <person name="Taylor A."/>
            <person name="Grigoriev I.V."/>
            <person name="Nagy L.G."/>
            <person name="Martin F."/>
            <person name="Kauserud H."/>
        </authorList>
    </citation>
    <scope>NUCLEOTIDE SEQUENCE</scope>
    <source>
        <strain evidence="1">CBHHK002</strain>
    </source>
</reference>
<dbReference type="Proteomes" id="UP001218218">
    <property type="component" value="Unassembled WGS sequence"/>
</dbReference>
<name>A0AAD7E777_9AGAR</name>
<accession>A0AAD7E777</accession>
<dbReference type="EMBL" id="JARIHO010000135">
    <property type="protein sequence ID" value="KAJ7301430.1"/>
    <property type="molecule type" value="Genomic_DNA"/>
</dbReference>
<comment type="caution">
    <text evidence="1">The sequence shown here is derived from an EMBL/GenBank/DDBJ whole genome shotgun (WGS) entry which is preliminary data.</text>
</comment>
<organism evidence="1 2">
    <name type="scientific">Mycena albidolilacea</name>
    <dbReference type="NCBI Taxonomy" id="1033008"/>
    <lineage>
        <taxon>Eukaryota</taxon>
        <taxon>Fungi</taxon>
        <taxon>Dikarya</taxon>
        <taxon>Basidiomycota</taxon>
        <taxon>Agaricomycotina</taxon>
        <taxon>Agaricomycetes</taxon>
        <taxon>Agaricomycetidae</taxon>
        <taxon>Agaricales</taxon>
        <taxon>Marasmiineae</taxon>
        <taxon>Mycenaceae</taxon>
        <taxon>Mycena</taxon>
    </lineage>
</organism>
<protein>
    <submittedName>
        <fullName evidence="1">Uncharacterized protein</fullName>
    </submittedName>
</protein>
<dbReference type="AlphaFoldDB" id="A0AAD7E777"/>
<keyword evidence="2" id="KW-1185">Reference proteome</keyword>
<feature type="non-terminal residue" evidence="1">
    <location>
        <position position="56"/>
    </location>
</feature>
<evidence type="ECO:0000313" key="2">
    <source>
        <dbReference type="Proteomes" id="UP001218218"/>
    </source>
</evidence>
<feature type="non-terminal residue" evidence="1">
    <location>
        <position position="1"/>
    </location>
</feature>
<gene>
    <name evidence="1" type="ORF">DFH08DRAFT_624315</name>
</gene>
<sequence>LHHFPALWCVFITATLRKPGKSDYTVPSVYRPIAEEECLGKVVESVLTDWLSGFAE</sequence>